<sequence length="393" mass="44363">MLSSFFADLHIHIGGTMSGKAVKITASRKMTLHSILEEASERKGMEIIGVIDAHAPEVQAELQELIDRKMAIAHPDGGIYYKRTLLLLGCEVEIKEPNRGEAHFLCYIPDLRRMRLFTEWLAVRCKNVHLSSQRVYTSLLELQHFIDRHEGLMIPAHIFTPHKGLYGSCTDHLSEVADPSLVYAVELGLSANTKMTDRLQELHEKTFVTNSDAHSLQKIGREYQAILLKQPSFQEWAMAMRREQGRRVASNYGLSPQLGKYHQTACQGCGSMEQENELGRCPACGYKRMVRGVSQRIDQLADVPIGVHPTHRPPYVEQIPLEFLPGIGPKMRQKIYEKIGTEMDVLHRVDEEILCQILGEKVTSTIVKARRGELLIQAGRAGIYGKVMEEKGE</sequence>
<proteinExistence type="predicted"/>
<organism evidence="1 2">
    <name type="scientific">Brevibacillus laterosporus LMG 15441</name>
    <dbReference type="NCBI Taxonomy" id="1042163"/>
    <lineage>
        <taxon>Bacteria</taxon>
        <taxon>Bacillati</taxon>
        <taxon>Bacillota</taxon>
        <taxon>Bacilli</taxon>
        <taxon>Bacillales</taxon>
        <taxon>Paenibacillaceae</taxon>
        <taxon>Brevibacillus</taxon>
    </lineage>
</organism>
<gene>
    <name evidence="1" type="ORF">BRLA_c017350</name>
</gene>
<evidence type="ECO:0000313" key="1">
    <source>
        <dbReference type="EMBL" id="AIG26059.1"/>
    </source>
</evidence>
<dbReference type="HOGENOM" id="CLU_060249_0_0_9"/>
<dbReference type="CDD" id="cd19067">
    <property type="entry name" value="PfuEndoQ-like"/>
    <property type="match status" value="1"/>
</dbReference>
<evidence type="ECO:0000313" key="2">
    <source>
        <dbReference type="Proteomes" id="UP000005850"/>
    </source>
</evidence>
<accession>A0A075R2G8</accession>
<protein>
    <recommendedName>
        <fullName evidence="3">TIGR00375 family protein</fullName>
    </recommendedName>
</protein>
<dbReference type="Proteomes" id="UP000005850">
    <property type="component" value="Chromosome"/>
</dbReference>
<dbReference type="RefSeq" id="WP_003337823.1">
    <property type="nucleotide sequence ID" value="NZ_CP007806.1"/>
</dbReference>
<dbReference type="AlphaFoldDB" id="A0A075R2G8"/>
<dbReference type="Gene3D" id="1.10.150.20">
    <property type="entry name" value="5' to 3' exonuclease, C-terminal subdomain"/>
    <property type="match status" value="1"/>
</dbReference>
<keyword evidence="2" id="KW-1185">Reference proteome</keyword>
<dbReference type="SUPFAM" id="SSF89550">
    <property type="entry name" value="PHP domain-like"/>
    <property type="match status" value="1"/>
</dbReference>
<dbReference type="KEGG" id="blr:BRLA_c017350"/>
<dbReference type="PANTHER" id="PTHR40084:SF1">
    <property type="entry name" value="PHOSPHOTRANSFERASE"/>
    <property type="match status" value="1"/>
</dbReference>
<dbReference type="InterPro" id="IPR016195">
    <property type="entry name" value="Pol/histidinol_Pase-like"/>
</dbReference>
<reference evidence="1 2" key="1">
    <citation type="journal article" date="2011" name="J. Bacteriol.">
        <title>Genome sequence of Brevibacillus laterosporus LMG 15441, a pathogen of invertebrates.</title>
        <authorList>
            <person name="Djukic M."/>
            <person name="Poehlein A."/>
            <person name="Thurmer A."/>
            <person name="Daniel R."/>
        </authorList>
    </citation>
    <scope>NUCLEOTIDE SEQUENCE [LARGE SCALE GENOMIC DNA]</scope>
    <source>
        <strain evidence="1 2">LMG 15441</strain>
    </source>
</reference>
<dbReference type="STRING" id="1042163.BRLA_c017350"/>
<name>A0A075R2G8_BRELA</name>
<dbReference type="eggNOG" id="COG1379">
    <property type="taxonomic scope" value="Bacteria"/>
</dbReference>
<dbReference type="PANTHER" id="PTHR40084">
    <property type="entry name" value="PHOSPHOHYDROLASE, PHP FAMILY"/>
    <property type="match status" value="1"/>
</dbReference>
<dbReference type="Gene3D" id="3.20.20.140">
    <property type="entry name" value="Metal-dependent hydrolases"/>
    <property type="match status" value="1"/>
</dbReference>
<evidence type="ECO:0008006" key="3">
    <source>
        <dbReference type="Google" id="ProtNLM"/>
    </source>
</evidence>
<dbReference type="EMBL" id="CP007806">
    <property type="protein sequence ID" value="AIG26059.1"/>
    <property type="molecule type" value="Genomic_DNA"/>
</dbReference>